<dbReference type="AlphaFoldDB" id="X0ZWX2"/>
<protein>
    <submittedName>
        <fullName evidence="1">Uncharacterized protein</fullName>
    </submittedName>
</protein>
<feature type="non-terminal residue" evidence="1">
    <location>
        <position position="1"/>
    </location>
</feature>
<accession>X0ZWX2</accession>
<proteinExistence type="predicted"/>
<comment type="caution">
    <text evidence="1">The sequence shown here is derived from an EMBL/GenBank/DDBJ whole genome shotgun (WGS) entry which is preliminary data.</text>
</comment>
<reference evidence="1" key="1">
    <citation type="journal article" date="2014" name="Front. Microbiol.">
        <title>High frequency of phylogenetically diverse reductive dehalogenase-homologous genes in deep subseafloor sedimentary metagenomes.</title>
        <authorList>
            <person name="Kawai M."/>
            <person name="Futagami T."/>
            <person name="Toyoda A."/>
            <person name="Takaki Y."/>
            <person name="Nishi S."/>
            <person name="Hori S."/>
            <person name="Arai W."/>
            <person name="Tsubouchi T."/>
            <person name="Morono Y."/>
            <person name="Uchiyama I."/>
            <person name="Ito T."/>
            <person name="Fujiyama A."/>
            <person name="Inagaki F."/>
            <person name="Takami H."/>
        </authorList>
    </citation>
    <scope>NUCLEOTIDE SEQUENCE</scope>
    <source>
        <strain evidence="1">Expedition CK06-06</strain>
    </source>
</reference>
<sequence length="32" mass="3577">NSVSDETSVRKTGWHLGIEQQVDVRRAPGLKL</sequence>
<gene>
    <name evidence="1" type="ORF">S01H4_20217</name>
</gene>
<evidence type="ECO:0000313" key="1">
    <source>
        <dbReference type="EMBL" id="GAG62412.1"/>
    </source>
</evidence>
<name>X0ZWX2_9ZZZZ</name>
<organism evidence="1">
    <name type="scientific">marine sediment metagenome</name>
    <dbReference type="NCBI Taxonomy" id="412755"/>
    <lineage>
        <taxon>unclassified sequences</taxon>
        <taxon>metagenomes</taxon>
        <taxon>ecological metagenomes</taxon>
    </lineage>
</organism>
<dbReference type="EMBL" id="BART01009071">
    <property type="protein sequence ID" value="GAG62412.1"/>
    <property type="molecule type" value="Genomic_DNA"/>
</dbReference>